<reference evidence="2" key="1">
    <citation type="submission" date="2023-07" db="EMBL/GenBank/DDBJ databases">
        <title>Genomic Encyclopedia of Type Strains, Phase IV (KMG-IV): sequencing the most valuable type-strain genomes for metagenomic binning, comparative biology and taxonomic classification.</title>
        <authorList>
            <person name="Goeker M."/>
        </authorList>
    </citation>
    <scope>NUCLEOTIDE SEQUENCE</scope>
    <source>
        <strain evidence="2">DSM 24202</strain>
    </source>
</reference>
<dbReference type="Gene3D" id="2.60.120.560">
    <property type="entry name" value="Exo-inulinase, domain 1"/>
    <property type="match status" value="1"/>
</dbReference>
<dbReference type="GO" id="GO:0016787">
    <property type="term" value="F:hydrolase activity"/>
    <property type="evidence" value="ECO:0007669"/>
    <property type="project" value="InterPro"/>
</dbReference>
<dbReference type="InterPro" id="IPR010496">
    <property type="entry name" value="AL/BT2_dom"/>
</dbReference>
<evidence type="ECO:0000259" key="1">
    <source>
        <dbReference type="Pfam" id="PF06439"/>
    </source>
</evidence>
<dbReference type="Pfam" id="PF06439">
    <property type="entry name" value="3keto-disac_hyd"/>
    <property type="match status" value="1"/>
</dbReference>
<feature type="domain" description="3-keto-alpha-glucoside-1,2-lyase/3-keto-2-hydroxy-glucal hydratase" evidence="1">
    <location>
        <begin position="53"/>
        <end position="244"/>
    </location>
</feature>
<sequence length="253" mass="28218">MADAVKKSLGYSDTPIIPGSCWHVHDGDRPQPRVVNPGSFSTQEAAGAPPSDAVVLFDGKCLCNWLSKDNQDAPWKVENGYMEVVPKSGNIHTRMEFGDCQLHLEFATPSVVVGDGQGRGNSGVFFMRKYEIQVLDCFENPTYPDGTTGAIYGQYPPLANVCRKPGEWNMYDFVWIAPRFAGSQLVSPAYITVFLNGVLLHHMKPLQGPTQHRKLAEYVPQNSIGALELQDHNNPTRFRNIWFRSLNTYDQLG</sequence>
<name>A0AAE3VDP4_9BACT</name>
<dbReference type="AlphaFoldDB" id="A0AAE3VDP4"/>
<proteinExistence type="predicted"/>
<dbReference type="Proteomes" id="UP001238163">
    <property type="component" value="Unassembled WGS sequence"/>
</dbReference>
<evidence type="ECO:0000313" key="3">
    <source>
        <dbReference type="Proteomes" id="UP001238163"/>
    </source>
</evidence>
<gene>
    <name evidence="2" type="ORF">J3R75_000729</name>
</gene>
<organism evidence="2 3">
    <name type="scientific">Oligosphaera ethanolica</name>
    <dbReference type="NCBI Taxonomy" id="760260"/>
    <lineage>
        <taxon>Bacteria</taxon>
        <taxon>Pseudomonadati</taxon>
        <taxon>Lentisphaerota</taxon>
        <taxon>Oligosphaeria</taxon>
        <taxon>Oligosphaerales</taxon>
        <taxon>Oligosphaeraceae</taxon>
        <taxon>Oligosphaera</taxon>
    </lineage>
</organism>
<evidence type="ECO:0000313" key="2">
    <source>
        <dbReference type="EMBL" id="MDQ0288622.1"/>
    </source>
</evidence>
<comment type="caution">
    <text evidence="2">The sequence shown here is derived from an EMBL/GenBank/DDBJ whole genome shotgun (WGS) entry which is preliminary data.</text>
</comment>
<protein>
    <recommendedName>
        <fullName evidence="1">3-keto-alpha-glucoside-1,2-lyase/3-keto-2-hydroxy-glucal hydratase domain-containing protein</fullName>
    </recommendedName>
</protein>
<keyword evidence="3" id="KW-1185">Reference proteome</keyword>
<accession>A0AAE3VDP4</accession>
<dbReference type="RefSeq" id="WP_307259957.1">
    <property type="nucleotide sequence ID" value="NZ_JAUSVL010000001.1"/>
</dbReference>
<dbReference type="EMBL" id="JAUSVL010000001">
    <property type="protein sequence ID" value="MDQ0288622.1"/>
    <property type="molecule type" value="Genomic_DNA"/>
</dbReference>